<dbReference type="Gene3D" id="3.20.20.80">
    <property type="entry name" value="Glycosidases"/>
    <property type="match status" value="1"/>
</dbReference>
<dbReference type="NCBIfam" id="NF007158">
    <property type="entry name" value="PRK09593.1"/>
    <property type="match status" value="1"/>
</dbReference>
<evidence type="ECO:0000313" key="6">
    <source>
        <dbReference type="EMBL" id="MBP1906028.1"/>
    </source>
</evidence>
<dbReference type="PROSITE" id="PS00653">
    <property type="entry name" value="GLYCOSYL_HYDROL_F1_2"/>
    <property type="match status" value="1"/>
</dbReference>
<dbReference type="PANTHER" id="PTHR10353">
    <property type="entry name" value="GLYCOSYL HYDROLASE"/>
    <property type="match status" value="1"/>
</dbReference>
<dbReference type="SUPFAM" id="SSF51445">
    <property type="entry name" value="(Trans)glycosidases"/>
    <property type="match status" value="1"/>
</dbReference>
<dbReference type="Proteomes" id="UP001519272">
    <property type="component" value="Unassembled WGS sequence"/>
</dbReference>
<dbReference type="NCBIfam" id="NF007356">
    <property type="entry name" value="PRK09852.1"/>
    <property type="match status" value="1"/>
</dbReference>
<evidence type="ECO:0000313" key="7">
    <source>
        <dbReference type="Proteomes" id="UP001519272"/>
    </source>
</evidence>
<dbReference type="InterPro" id="IPR017853">
    <property type="entry name" value="GH"/>
</dbReference>
<keyword evidence="2 5" id="KW-0326">Glycosidase</keyword>
<dbReference type="InterPro" id="IPR001360">
    <property type="entry name" value="Glyco_hydro_1"/>
</dbReference>
<dbReference type="PANTHER" id="PTHR10353:SF296">
    <property type="entry name" value="6-PHOSPHO-BETA-GLUCOSIDASE"/>
    <property type="match status" value="1"/>
</dbReference>
<proteinExistence type="inferred from homology"/>
<organism evidence="6 7">
    <name type="scientific">Paenibacillus turicensis</name>
    <dbReference type="NCBI Taxonomy" id="160487"/>
    <lineage>
        <taxon>Bacteria</taxon>
        <taxon>Bacillati</taxon>
        <taxon>Bacillota</taxon>
        <taxon>Bacilli</taxon>
        <taxon>Bacillales</taxon>
        <taxon>Paenibacillaceae</taxon>
        <taxon>Paenibacillus</taxon>
    </lineage>
</organism>
<evidence type="ECO:0000256" key="4">
    <source>
        <dbReference type="RuleBase" id="RU003690"/>
    </source>
</evidence>
<evidence type="ECO:0000256" key="1">
    <source>
        <dbReference type="ARBA" id="ARBA00010838"/>
    </source>
</evidence>
<evidence type="ECO:0000256" key="5">
    <source>
        <dbReference type="RuleBase" id="RU004468"/>
    </source>
</evidence>
<dbReference type="Pfam" id="PF00232">
    <property type="entry name" value="Glyco_hydro_1"/>
    <property type="match status" value="1"/>
</dbReference>
<comment type="similarity">
    <text evidence="1 4">Belongs to the glycosyl hydrolase 1 family.</text>
</comment>
<keyword evidence="7" id="KW-1185">Reference proteome</keyword>
<dbReference type="InterPro" id="IPR018120">
    <property type="entry name" value="Glyco_hydro_1_AS"/>
</dbReference>
<dbReference type="EMBL" id="JAGGKG010000012">
    <property type="protein sequence ID" value="MBP1906028.1"/>
    <property type="molecule type" value="Genomic_DNA"/>
</dbReference>
<dbReference type="GO" id="GO:0008706">
    <property type="term" value="F:6-phospho-beta-glucosidase activity"/>
    <property type="evidence" value="ECO:0007669"/>
    <property type="project" value="UniProtKB-EC"/>
</dbReference>
<protein>
    <submittedName>
        <fullName evidence="6">6-phospho-beta-glucosidase</fullName>
        <ecNumber evidence="6">3.2.1.86</ecNumber>
    </submittedName>
</protein>
<gene>
    <name evidence="6" type="ORF">J2Z32_002677</name>
</gene>
<reference evidence="6 7" key="1">
    <citation type="submission" date="2021-03" db="EMBL/GenBank/DDBJ databases">
        <title>Genomic Encyclopedia of Type Strains, Phase IV (KMG-IV): sequencing the most valuable type-strain genomes for metagenomic binning, comparative biology and taxonomic classification.</title>
        <authorList>
            <person name="Goeker M."/>
        </authorList>
    </citation>
    <scope>NUCLEOTIDE SEQUENCE [LARGE SCALE GENOMIC DNA]</scope>
    <source>
        <strain evidence="6 7">DSM 14349</strain>
    </source>
</reference>
<dbReference type="PROSITE" id="PS00572">
    <property type="entry name" value="GLYCOSYL_HYDROL_F1_1"/>
    <property type="match status" value="1"/>
</dbReference>
<dbReference type="RefSeq" id="WP_210089636.1">
    <property type="nucleotide sequence ID" value="NZ_JAGGKG010000012.1"/>
</dbReference>
<sequence length="489" mass="55766">MTAAQRKSSFPSDFLWGGATAANQLEGAYLEGGKGLTTVDLLPTGPERMKIAMGALSSFEPSPEHFYPSHEAIDFYHRYKEDIALFAEMGFKCFRMSIAWSRIFPNGDEATPNEAGLQFYDDVFDELLKYNIEPVVTICHFDIPVHLVKTYGGWKNRVMVELYEKYATTLFKRYKNKVKYWMTFNEINMLLHLPFIGAGMVFEAGEDKNKILYQAAHHELVASALAVKACHEIIPEAKIGCMLAAGAVYPYTSNPDDVWRAMELDRENFFFIDVQSKGYYPGYTKRFFRDHGIEIKMEAQDEQLLRENTVDYIGFSYYSSRCISTDPEILSQMTEGNAFPSVENPYLKASEWGWPIDPKGLRITCNQLYDRYNKPLFIVENGLGAVDTLEGEEIHDQYRIDYLRGHFAEMAEALEDGVEILGYTSWGPIDLVSAGTGEMKKRYGYIYVDRNNDGTGSLRRIKKDSFHFYKKVIESNGSEFTPTASDSSH</sequence>
<feature type="active site" description="Nucleophile" evidence="3">
    <location>
        <position position="380"/>
    </location>
</feature>
<evidence type="ECO:0000256" key="3">
    <source>
        <dbReference type="PROSITE-ProRule" id="PRU10055"/>
    </source>
</evidence>
<comment type="caution">
    <text evidence="6">The sequence shown here is derived from an EMBL/GenBank/DDBJ whole genome shotgun (WGS) entry which is preliminary data.</text>
</comment>
<name>A0ABS4FUK2_9BACL</name>
<dbReference type="PRINTS" id="PR00131">
    <property type="entry name" value="GLHYDRLASE1"/>
</dbReference>
<dbReference type="EC" id="3.2.1.86" evidence="6"/>
<evidence type="ECO:0000256" key="2">
    <source>
        <dbReference type="ARBA" id="ARBA00023295"/>
    </source>
</evidence>
<accession>A0ABS4FUK2</accession>
<keyword evidence="5 6" id="KW-0378">Hydrolase</keyword>
<dbReference type="InterPro" id="IPR033132">
    <property type="entry name" value="GH_1_N_CS"/>
</dbReference>